<comment type="caution">
    <text evidence="5">The sequence shown here is derived from an EMBL/GenBank/DDBJ whole genome shotgun (WGS) entry which is preliminary data.</text>
</comment>
<dbReference type="SUPFAM" id="SSF52833">
    <property type="entry name" value="Thioredoxin-like"/>
    <property type="match status" value="1"/>
</dbReference>
<dbReference type="AlphaFoldDB" id="A0A6H9WIY8"/>
<dbReference type="RefSeq" id="WP_158027795.1">
    <property type="nucleotide sequence ID" value="NZ_BMHG01000001.1"/>
</dbReference>
<dbReference type="InterPro" id="IPR036249">
    <property type="entry name" value="Thioredoxin-like_sf"/>
</dbReference>
<proteinExistence type="predicted"/>
<accession>A0A6H9WIY8</accession>
<gene>
    <name evidence="5" type="ORF">F8O04_02680</name>
</gene>
<dbReference type="Proteomes" id="UP000431744">
    <property type="component" value="Unassembled WGS sequence"/>
</dbReference>
<keyword evidence="1" id="KW-0175">Coiled coil</keyword>
<evidence type="ECO:0000313" key="6">
    <source>
        <dbReference type="Proteomes" id="UP000431744"/>
    </source>
</evidence>
<reference evidence="5 6" key="1">
    <citation type="submission" date="2019-09" db="EMBL/GenBank/DDBJ databases">
        <title>Phylogeny of genus Pseudoclavibacter and closely related genus.</title>
        <authorList>
            <person name="Li Y."/>
        </authorList>
    </citation>
    <scope>NUCLEOTIDE SEQUENCE [LARGE SCALE GENOMIC DNA]</scope>
    <source>
        <strain evidence="5 6">EGI 60007</strain>
    </source>
</reference>
<organism evidence="5 6">
    <name type="scientific">Pseudoclavibacter endophyticus</name>
    <dbReference type="NCBI Taxonomy" id="1778590"/>
    <lineage>
        <taxon>Bacteria</taxon>
        <taxon>Bacillati</taxon>
        <taxon>Actinomycetota</taxon>
        <taxon>Actinomycetes</taxon>
        <taxon>Micrococcales</taxon>
        <taxon>Microbacteriaceae</taxon>
        <taxon>Pseudoclavibacter</taxon>
    </lineage>
</organism>
<dbReference type="EMBL" id="WBJY01000001">
    <property type="protein sequence ID" value="KAB1649203.1"/>
    <property type="molecule type" value="Genomic_DNA"/>
</dbReference>
<keyword evidence="3" id="KW-0812">Transmembrane</keyword>
<feature type="transmembrane region" description="Helical" evidence="3">
    <location>
        <begin position="32"/>
        <end position="55"/>
    </location>
</feature>
<feature type="domain" description="Thioredoxin-like fold" evidence="4">
    <location>
        <begin position="89"/>
        <end position="246"/>
    </location>
</feature>
<feature type="coiled-coil region" evidence="1">
    <location>
        <begin position="2"/>
        <end position="29"/>
    </location>
</feature>
<dbReference type="OrthoDB" id="117402at2"/>
<evidence type="ECO:0000313" key="5">
    <source>
        <dbReference type="EMBL" id="KAB1649203.1"/>
    </source>
</evidence>
<protein>
    <submittedName>
        <fullName evidence="5">Thioredoxin domain-containing protein</fullName>
    </submittedName>
</protein>
<name>A0A6H9WIY8_9MICO</name>
<evidence type="ECO:0000256" key="2">
    <source>
        <dbReference type="SAM" id="MobiDB-lite"/>
    </source>
</evidence>
<keyword evidence="6" id="KW-1185">Reference proteome</keyword>
<dbReference type="Gene3D" id="3.40.30.10">
    <property type="entry name" value="Glutaredoxin"/>
    <property type="match status" value="1"/>
</dbReference>
<dbReference type="InterPro" id="IPR012336">
    <property type="entry name" value="Thioredoxin-like_fold"/>
</dbReference>
<dbReference type="Pfam" id="PF13462">
    <property type="entry name" value="Thioredoxin_4"/>
    <property type="match status" value="1"/>
</dbReference>
<sequence>MAQKDRDHIRRLREEANAIRKQEQAKRRRNRILAQVGIIGGALVVIVAVVGLVIFGPQWFNPRPDFQAAGTVEVADSAGEAVEQPISTTERGILVGATDAPVTIQYWYDYSCPHCIDYHAQTNGIYQDLIASGQVQVEYIPINYVAPYGAQAGAAVLAAVQHQPELYFTISDALFSVPAEQQQSWGTGDYASIAPTLGVTDEQALADINEGTYLRIVNDSTRDARADGVEGTPSIGVNGTIQAEIPVGEDIYALVNANGGDVTPPTTGGEPATESDGAPAA</sequence>
<evidence type="ECO:0000259" key="4">
    <source>
        <dbReference type="Pfam" id="PF13462"/>
    </source>
</evidence>
<keyword evidence="3" id="KW-1133">Transmembrane helix</keyword>
<evidence type="ECO:0000256" key="1">
    <source>
        <dbReference type="SAM" id="Coils"/>
    </source>
</evidence>
<feature type="compositionally biased region" description="Low complexity" evidence="2">
    <location>
        <begin position="263"/>
        <end position="274"/>
    </location>
</feature>
<evidence type="ECO:0000256" key="3">
    <source>
        <dbReference type="SAM" id="Phobius"/>
    </source>
</evidence>
<feature type="region of interest" description="Disordered" evidence="2">
    <location>
        <begin position="258"/>
        <end position="281"/>
    </location>
</feature>
<keyword evidence="3" id="KW-0472">Membrane</keyword>